<evidence type="ECO:0000313" key="4">
    <source>
        <dbReference type="Proteomes" id="UP001154420"/>
    </source>
</evidence>
<feature type="transmembrane region" description="Helical" evidence="2">
    <location>
        <begin position="142"/>
        <end position="164"/>
    </location>
</feature>
<feature type="transmembrane region" description="Helical" evidence="2">
    <location>
        <begin position="9"/>
        <end position="29"/>
    </location>
</feature>
<reference evidence="3" key="1">
    <citation type="submission" date="2018-09" db="EMBL/GenBank/DDBJ databases">
        <title>Murine metabolic-syndrome-specific gut microbial biobank.</title>
        <authorList>
            <person name="Liu C."/>
        </authorList>
    </citation>
    <scope>NUCLEOTIDE SEQUENCE</scope>
    <source>
        <strain evidence="3">D42-62</strain>
    </source>
</reference>
<dbReference type="AlphaFoldDB" id="A0A9X5BDY7"/>
<keyword evidence="4" id="KW-1185">Reference proteome</keyword>
<dbReference type="RefSeq" id="WP_160559396.1">
    <property type="nucleotide sequence ID" value="NZ_QZDT01000007.1"/>
</dbReference>
<evidence type="ECO:0000256" key="2">
    <source>
        <dbReference type="SAM" id="Phobius"/>
    </source>
</evidence>
<name>A0A9X5BDY7_9FIRM</name>
<protein>
    <submittedName>
        <fullName evidence="3">Uncharacterized protein</fullName>
    </submittedName>
</protein>
<feature type="transmembrane region" description="Helical" evidence="2">
    <location>
        <begin position="62"/>
        <end position="82"/>
    </location>
</feature>
<accession>A0A9X5BDY7</accession>
<feature type="transmembrane region" description="Helical" evidence="2">
    <location>
        <begin position="103"/>
        <end position="130"/>
    </location>
</feature>
<evidence type="ECO:0000313" key="3">
    <source>
        <dbReference type="EMBL" id="NBJ92299.1"/>
    </source>
</evidence>
<dbReference type="OrthoDB" id="7062363at2"/>
<dbReference type="Proteomes" id="UP001154420">
    <property type="component" value="Unassembled WGS sequence"/>
</dbReference>
<gene>
    <name evidence="3" type="ORF">D5281_06740</name>
</gene>
<keyword evidence="2" id="KW-0472">Membrane</keyword>
<feature type="coiled-coil region" evidence="1">
    <location>
        <begin position="192"/>
        <end position="226"/>
    </location>
</feature>
<dbReference type="EMBL" id="QZDT01000007">
    <property type="protein sequence ID" value="NBJ92299.1"/>
    <property type="molecule type" value="Genomic_DNA"/>
</dbReference>
<comment type="caution">
    <text evidence="3">The sequence shown here is derived from an EMBL/GenBank/DDBJ whole genome shotgun (WGS) entry which is preliminary data.</text>
</comment>
<sequence>MPRNQFQRLVFAFITVVITVHAYVFYSLYVVNGNVLMQINGTNSVIAALNKQGGVYMCGTYLPIWACILIEFCLAYALENFMGSPLSFQLACRVFNPAKNHPMIFETAIICATVGLMCPAMSFIAAWLYYPYYGEFHIFTLLANWLKLVCLNFPFAYFTQLFFIQPAVRVIFKMLFRKDIESRKQESGHPGAENEQETIADIFRRMDEIQEEIAHEHRQRKVLEETVNEKISRK</sequence>
<proteinExistence type="predicted"/>
<evidence type="ECO:0000256" key="1">
    <source>
        <dbReference type="SAM" id="Coils"/>
    </source>
</evidence>
<dbReference type="Pfam" id="PF11391">
    <property type="entry name" value="DUF2798"/>
    <property type="match status" value="1"/>
</dbReference>
<keyword evidence="2" id="KW-0812">Transmembrane</keyword>
<organism evidence="3 4">
    <name type="scientific">Parablautia muri</name>
    <dbReference type="NCBI Taxonomy" id="2320879"/>
    <lineage>
        <taxon>Bacteria</taxon>
        <taxon>Bacillati</taxon>
        <taxon>Bacillota</taxon>
        <taxon>Clostridia</taxon>
        <taxon>Lachnospirales</taxon>
        <taxon>Lachnospiraceae</taxon>
        <taxon>Parablautia</taxon>
    </lineage>
</organism>
<keyword evidence="2" id="KW-1133">Transmembrane helix</keyword>
<keyword evidence="1" id="KW-0175">Coiled coil</keyword>
<dbReference type="InterPro" id="IPR021529">
    <property type="entry name" value="DUF2798"/>
</dbReference>